<accession>A0AAW0XER7</accession>
<organism evidence="2 3">
    <name type="scientific">Cherax quadricarinatus</name>
    <name type="common">Australian red claw crayfish</name>
    <dbReference type="NCBI Taxonomy" id="27406"/>
    <lineage>
        <taxon>Eukaryota</taxon>
        <taxon>Metazoa</taxon>
        <taxon>Ecdysozoa</taxon>
        <taxon>Arthropoda</taxon>
        <taxon>Crustacea</taxon>
        <taxon>Multicrustacea</taxon>
        <taxon>Malacostraca</taxon>
        <taxon>Eumalacostraca</taxon>
        <taxon>Eucarida</taxon>
        <taxon>Decapoda</taxon>
        <taxon>Pleocyemata</taxon>
        <taxon>Astacidea</taxon>
        <taxon>Parastacoidea</taxon>
        <taxon>Parastacidae</taxon>
        <taxon>Cherax</taxon>
    </lineage>
</organism>
<keyword evidence="3" id="KW-1185">Reference proteome</keyword>
<name>A0AAW0XER7_CHEQU</name>
<proteinExistence type="predicted"/>
<gene>
    <name evidence="2" type="ORF">OTU49_004100</name>
</gene>
<feature type="compositionally biased region" description="Polar residues" evidence="1">
    <location>
        <begin position="142"/>
        <end position="159"/>
    </location>
</feature>
<sequence length="159" mass="17054">MLSSLMNNRSKKTDSIINAFSHLDLTHIFTHSKTSETRSAKSSNETLTKESTEGSVSTTEPSNETLTTESTEGSVSTTESNNTSTTESAEGSLSTTEPSNETLTTESTEGSMSTSNAYLLEDNGTISFGTLQTHNVEETTHRSIQSESTVLTSPTNNQN</sequence>
<feature type="region of interest" description="Disordered" evidence="1">
    <location>
        <begin position="136"/>
        <end position="159"/>
    </location>
</feature>
<feature type="region of interest" description="Disordered" evidence="1">
    <location>
        <begin position="33"/>
        <end position="112"/>
    </location>
</feature>
<evidence type="ECO:0000256" key="1">
    <source>
        <dbReference type="SAM" id="MobiDB-lite"/>
    </source>
</evidence>
<dbReference type="EMBL" id="JARKIK010000040">
    <property type="protein sequence ID" value="KAK8738199.1"/>
    <property type="molecule type" value="Genomic_DNA"/>
</dbReference>
<comment type="caution">
    <text evidence="2">The sequence shown here is derived from an EMBL/GenBank/DDBJ whole genome shotgun (WGS) entry which is preliminary data.</text>
</comment>
<reference evidence="2 3" key="1">
    <citation type="journal article" date="2024" name="BMC Genomics">
        <title>Genome assembly of redclaw crayfish (Cherax quadricarinatus) provides insights into its immune adaptation and hypoxia tolerance.</title>
        <authorList>
            <person name="Liu Z."/>
            <person name="Zheng J."/>
            <person name="Li H."/>
            <person name="Fang K."/>
            <person name="Wang S."/>
            <person name="He J."/>
            <person name="Zhou D."/>
            <person name="Weng S."/>
            <person name="Chi M."/>
            <person name="Gu Z."/>
            <person name="He J."/>
            <person name="Li F."/>
            <person name="Wang M."/>
        </authorList>
    </citation>
    <scope>NUCLEOTIDE SEQUENCE [LARGE SCALE GENOMIC DNA]</scope>
    <source>
        <strain evidence="2">ZL_2023a</strain>
    </source>
</reference>
<dbReference type="AlphaFoldDB" id="A0AAW0XER7"/>
<evidence type="ECO:0000313" key="2">
    <source>
        <dbReference type="EMBL" id="KAK8738199.1"/>
    </source>
</evidence>
<protein>
    <submittedName>
        <fullName evidence="2">Uncharacterized protein</fullName>
    </submittedName>
</protein>
<dbReference type="Proteomes" id="UP001445076">
    <property type="component" value="Unassembled WGS sequence"/>
</dbReference>
<evidence type="ECO:0000313" key="3">
    <source>
        <dbReference type="Proteomes" id="UP001445076"/>
    </source>
</evidence>
<feature type="compositionally biased region" description="Low complexity" evidence="1">
    <location>
        <begin position="57"/>
        <end position="112"/>
    </location>
</feature>